<dbReference type="PANTHER" id="PTHR31159">
    <property type="entry name" value="COMM DOMAIN-CONTAINING PROTEIN 3"/>
    <property type="match status" value="1"/>
</dbReference>
<dbReference type="VEuPathDB" id="VectorBase:AALF020655"/>
<evidence type="ECO:0000259" key="3">
    <source>
        <dbReference type="PROSITE" id="PS51269"/>
    </source>
</evidence>
<dbReference type="VEuPathDB" id="VectorBase:AALFPA_079444"/>
<dbReference type="PANTHER" id="PTHR31159:SF1">
    <property type="entry name" value="COMM DOMAIN-CONTAINING PROTEIN 3"/>
    <property type="match status" value="1"/>
</dbReference>
<dbReference type="InterPro" id="IPR037355">
    <property type="entry name" value="COMMD3"/>
</dbReference>
<name>A0A023EIZ4_AEDAL</name>
<evidence type="ECO:0000256" key="1">
    <source>
        <dbReference type="ARBA" id="ARBA00016548"/>
    </source>
</evidence>
<proteinExistence type="evidence at transcript level"/>
<comment type="similarity">
    <text evidence="2">Belongs to the COMM domain-containing protein 3 family.</text>
</comment>
<evidence type="ECO:0000313" key="4">
    <source>
        <dbReference type="EMBL" id="JAC08654.1"/>
    </source>
</evidence>
<dbReference type="InterPro" id="IPR017920">
    <property type="entry name" value="COMM"/>
</dbReference>
<organism evidence="4">
    <name type="scientific">Aedes albopictus</name>
    <name type="common">Asian tiger mosquito</name>
    <name type="synonym">Stegomyia albopicta</name>
    <dbReference type="NCBI Taxonomy" id="7160"/>
    <lineage>
        <taxon>Eukaryota</taxon>
        <taxon>Metazoa</taxon>
        <taxon>Ecdysozoa</taxon>
        <taxon>Arthropoda</taxon>
        <taxon>Hexapoda</taxon>
        <taxon>Insecta</taxon>
        <taxon>Pterygota</taxon>
        <taxon>Neoptera</taxon>
        <taxon>Endopterygota</taxon>
        <taxon>Diptera</taxon>
        <taxon>Nematocera</taxon>
        <taxon>Culicoidea</taxon>
        <taxon>Culicidae</taxon>
        <taxon>Culicinae</taxon>
        <taxon>Aedini</taxon>
        <taxon>Aedes</taxon>
        <taxon>Stegomyia</taxon>
    </lineage>
</organism>
<accession>A0A023EIZ4</accession>
<dbReference type="VEuPathDB" id="VectorBase:AALC636_005412"/>
<dbReference type="Pfam" id="PF07258">
    <property type="entry name" value="COMM_domain"/>
    <property type="match status" value="1"/>
</dbReference>
<feature type="domain" description="COMM" evidence="3">
    <location>
        <begin position="105"/>
        <end position="176"/>
    </location>
</feature>
<dbReference type="AlphaFoldDB" id="A0A023EIZ4"/>
<protein>
    <recommendedName>
        <fullName evidence="1">COMM domain-containing protein 3</fullName>
    </recommendedName>
</protein>
<dbReference type="GO" id="GO:0006814">
    <property type="term" value="P:sodium ion transport"/>
    <property type="evidence" value="ECO:0007669"/>
    <property type="project" value="InterPro"/>
</dbReference>
<dbReference type="EMBL" id="GAPW01004944">
    <property type="protein sequence ID" value="JAC08654.1"/>
    <property type="molecule type" value="mRNA"/>
</dbReference>
<sequence>MELSGVVQNELRNLTKLDNATKVINKAFETIVNPAKEPIAGSEQYALATVLVLACKYDYDDQQLRELLERYILNVDIVERIVAKYSLFRDTYTPKNAEYGIALPHVTDANWTLRSDLSSSSYSVSAGNLSFSIELESFNRDRNEKEPAIRFTCTPEELQLFINKLKDIELNCDKLAKQ</sequence>
<evidence type="ECO:0000256" key="2">
    <source>
        <dbReference type="ARBA" id="ARBA00093469"/>
    </source>
</evidence>
<reference evidence="4" key="1">
    <citation type="journal article" date="2014" name="PLoS Negl. Trop. Dis.">
        <title>Identification and characterization of seminal fluid proteins in the Asian tiger mosquito, Aedes albopictus.</title>
        <authorList>
            <person name="Boes K.E."/>
            <person name="Ribeiro J.M."/>
            <person name="Wong A."/>
            <person name="Harrington L.C."/>
            <person name="Wolfner M.F."/>
            <person name="Sirot L.K."/>
        </authorList>
    </citation>
    <scope>NUCLEOTIDE SEQUENCE</scope>
    <source>
        <tissue evidence="4">Reproductive organs</tissue>
    </source>
</reference>
<dbReference type="PROSITE" id="PS51269">
    <property type="entry name" value="COMM"/>
    <property type="match status" value="1"/>
</dbReference>